<feature type="region of interest" description="Disordered" evidence="1">
    <location>
        <begin position="1"/>
        <end position="72"/>
    </location>
</feature>
<gene>
    <name evidence="2" type="ORF">CCMA1212_008458</name>
</gene>
<reference evidence="2 3" key="1">
    <citation type="submission" date="2018-01" db="EMBL/GenBank/DDBJ databases">
        <title>Genome characterization of the sugarcane-associated fungus Trichoderma ghanense CCMA-1212 and their application in lignocelulose bioconversion.</title>
        <authorList>
            <person name="Steindorff A.S."/>
            <person name="Mendes T.D."/>
            <person name="Vilela E.S.D."/>
            <person name="Rodrigues D.S."/>
            <person name="Formighieri E.F."/>
            <person name="Melo I.S."/>
            <person name="Favaro L.C.L."/>
        </authorList>
    </citation>
    <scope>NUCLEOTIDE SEQUENCE [LARGE SCALE GENOMIC DNA]</scope>
    <source>
        <strain evidence="2 3">CCMA-1212</strain>
    </source>
</reference>
<dbReference type="GeneID" id="300580040"/>
<sequence>MAAFNDDTAPHTTDQSCKDTSDKPSVSSPVEQHKEPVGLLRAPRRIREDLYPPRAPSSKDYTVDEPVHASGPQLPVDKVKTLLKDILSDEAVSTALDPRPLWTQFDDPDALNTMLDSACFQENMPNYPCPRVQKVLPEWSVLGRCDVVKLVDIEPTELKPEDLLICSPTILGFRFLTTNRMQTFDRAILSRIPPPSKVRAAEEGGSEAGPAVCDDDIIKALAEKKLNGREDAQNEERDEDFKV</sequence>
<organism evidence="2 3">
    <name type="scientific">Trichoderma ghanense</name>
    <dbReference type="NCBI Taxonomy" id="65468"/>
    <lineage>
        <taxon>Eukaryota</taxon>
        <taxon>Fungi</taxon>
        <taxon>Dikarya</taxon>
        <taxon>Ascomycota</taxon>
        <taxon>Pezizomycotina</taxon>
        <taxon>Sordariomycetes</taxon>
        <taxon>Hypocreomycetidae</taxon>
        <taxon>Hypocreales</taxon>
        <taxon>Hypocreaceae</taxon>
        <taxon>Trichoderma</taxon>
    </lineage>
</organism>
<accession>A0ABY2GUH1</accession>
<evidence type="ECO:0000256" key="1">
    <source>
        <dbReference type="SAM" id="MobiDB-lite"/>
    </source>
</evidence>
<evidence type="ECO:0000313" key="3">
    <source>
        <dbReference type="Proteomes" id="UP001642720"/>
    </source>
</evidence>
<dbReference type="RefSeq" id="XP_073555774.1">
    <property type="nucleotide sequence ID" value="XM_073705590.1"/>
</dbReference>
<comment type="caution">
    <text evidence="2">The sequence shown here is derived from an EMBL/GenBank/DDBJ whole genome shotgun (WGS) entry which is preliminary data.</text>
</comment>
<feature type="region of interest" description="Disordered" evidence="1">
    <location>
        <begin position="224"/>
        <end position="243"/>
    </location>
</feature>
<keyword evidence="3" id="KW-1185">Reference proteome</keyword>
<protein>
    <submittedName>
        <fullName evidence="2">Uncharacterized protein</fullName>
    </submittedName>
</protein>
<dbReference type="Proteomes" id="UP001642720">
    <property type="component" value="Unassembled WGS sequence"/>
</dbReference>
<evidence type="ECO:0000313" key="2">
    <source>
        <dbReference type="EMBL" id="TFA99572.1"/>
    </source>
</evidence>
<dbReference type="EMBL" id="PPTA01000013">
    <property type="protein sequence ID" value="TFA99572.1"/>
    <property type="molecule type" value="Genomic_DNA"/>
</dbReference>
<name>A0ABY2GUH1_9HYPO</name>
<proteinExistence type="predicted"/>